<reference evidence="1 2" key="1">
    <citation type="submission" date="2020-02" db="EMBL/GenBank/DDBJ databases">
        <title>Genome sequence of strain AETb3-4.</title>
        <authorList>
            <person name="Gao J."/>
            <person name="Zhang X."/>
        </authorList>
    </citation>
    <scope>NUCLEOTIDE SEQUENCE [LARGE SCALE GENOMIC DNA]</scope>
    <source>
        <strain evidence="1 2">AETb3-4</strain>
    </source>
</reference>
<protein>
    <submittedName>
        <fullName evidence="1">GAF domain-containing protein</fullName>
    </submittedName>
</protein>
<evidence type="ECO:0000313" key="1">
    <source>
        <dbReference type="EMBL" id="NVM96203.1"/>
    </source>
</evidence>
<gene>
    <name evidence="1" type="ORF">G6034_15085</name>
</gene>
<name>A0A7Y7M0Y3_9MICC</name>
<dbReference type="AlphaFoldDB" id="A0A7Y7M0Y3"/>
<organism evidence="1 2">
    <name type="scientific">Arthrobacter wenxiniae</name>
    <dbReference type="NCBI Taxonomy" id="2713570"/>
    <lineage>
        <taxon>Bacteria</taxon>
        <taxon>Bacillati</taxon>
        <taxon>Actinomycetota</taxon>
        <taxon>Actinomycetes</taxon>
        <taxon>Micrococcales</taxon>
        <taxon>Micrococcaceae</taxon>
        <taxon>Arthrobacter</taxon>
    </lineage>
</organism>
<comment type="caution">
    <text evidence="1">The sequence shown here is derived from an EMBL/GenBank/DDBJ whole genome shotgun (WGS) entry which is preliminary data.</text>
</comment>
<keyword evidence="2" id="KW-1185">Reference proteome</keyword>
<dbReference type="SUPFAM" id="SSF55781">
    <property type="entry name" value="GAF domain-like"/>
    <property type="match status" value="1"/>
</dbReference>
<sequence length="150" mass="16097">MEQFTSFDEMYEFVQNGIGARVFTVSVIADGGTSMARVYTTHPEVYPVGGKKSFAADTNPVWIEQVVEGHQPFLGQDSAAVRSFFFDHETIESLGCGAIVNVPAVKHGVTIGSINFLDVEGSYDGHSATAAMEVAARSIGLLEELLTAYA</sequence>
<evidence type="ECO:0000313" key="2">
    <source>
        <dbReference type="Proteomes" id="UP000543556"/>
    </source>
</evidence>
<dbReference type="RefSeq" id="WP_176635929.1">
    <property type="nucleotide sequence ID" value="NZ_JAAMFM010000026.1"/>
</dbReference>
<accession>A0A7Y7M0Y3</accession>
<dbReference type="Proteomes" id="UP000543556">
    <property type="component" value="Unassembled WGS sequence"/>
</dbReference>
<proteinExistence type="predicted"/>
<dbReference type="EMBL" id="JAAMFM010000026">
    <property type="protein sequence ID" value="NVM96203.1"/>
    <property type="molecule type" value="Genomic_DNA"/>
</dbReference>